<dbReference type="Gene3D" id="3.40.50.12780">
    <property type="entry name" value="N-terminal domain of ligase-like"/>
    <property type="match status" value="1"/>
</dbReference>
<protein>
    <submittedName>
        <fullName evidence="5">O-succinylbenzoate--CoA ligase</fullName>
    </submittedName>
</protein>
<dbReference type="PANTHER" id="PTHR43201:SF5">
    <property type="entry name" value="MEDIUM-CHAIN ACYL-COA LIGASE ACSF2, MITOCHONDRIAL"/>
    <property type="match status" value="1"/>
</dbReference>
<evidence type="ECO:0000256" key="2">
    <source>
        <dbReference type="ARBA" id="ARBA00022598"/>
    </source>
</evidence>
<organism evidence="5 6">
    <name type="scientific">Sulfobacillus benefaciens</name>
    <dbReference type="NCBI Taxonomy" id="453960"/>
    <lineage>
        <taxon>Bacteria</taxon>
        <taxon>Bacillati</taxon>
        <taxon>Bacillota</taxon>
        <taxon>Clostridia</taxon>
        <taxon>Eubacteriales</taxon>
        <taxon>Clostridiales Family XVII. Incertae Sedis</taxon>
        <taxon>Sulfobacillus</taxon>
    </lineage>
</organism>
<sequence>MVTSSDYFFEIPSELRSYLQGYTMPAVFDAVVAQRGDHPAAFEGECVYTWKQWQDDARALALALGDLGVRTGDVVGVHLPNSWEFLVAHVAIALQGAVMLPLHMAHAEREISALLERTGARFLIAPTQYRGHEQSTLSQHLVDNVESLEKLLVVGDGLEPHPDTVHFDLMLQQGRGRQWTPVPIKPEDPFVLVASSGTTSSRPKICLHSHDGLLSNAWATAKDGLARPDDIILSGSPFTHLFGMLSVHISLLMGSGQSLMSRWNADDCLKRAQDTQSTIVFAVPTQVRDLLGVLDRKSRQYRLGVREIRTGGAAVPKELVMGVREKLNAGVIIQWGMSEVGSGIFTRPVDPDEVASSSVGVPVLGAEVRILSDGQPTLVGESGELYYRSPYMFHGYYGELELTTESVDSEGWLHTGDLASWNHDGTVQYRGRRTEMINRGGLKFSALEVESLLSDMPELAQHAIMPRPDQRLGEKACLVVAFVPGRSITLDEVCRHLSDKGLAKYKWPEELVVLEALPTTPTGKIARARLKEAVSAVDQI</sequence>
<dbReference type="InterPro" id="IPR042099">
    <property type="entry name" value="ANL_N_sf"/>
</dbReference>
<comment type="caution">
    <text evidence="5">The sequence shown here is derived from an EMBL/GenBank/DDBJ whole genome shotgun (WGS) entry which is preliminary data.</text>
</comment>
<evidence type="ECO:0000313" key="5">
    <source>
        <dbReference type="EMBL" id="PSR34565.1"/>
    </source>
</evidence>
<evidence type="ECO:0000256" key="1">
    <source>
        <dbReference type="ARBA" id="ARBA00006432"/>
    </source>
</evidence>
<dbReference type="InterPro" id="IPR000873">
    <property type="entry name" value="AMP-dep_synth/lig_dom"/>
</dbReference>
<reference evidence="5 6" key="1">
    <citation type="journal article" date="2014" name="BMC Genomics">
        <title>Comparison of environmental and isolate Sulfobacillus genomes reveals diverse carbon, sulfur, nitrogen, and hydrogen metabolisms.</title>
        <authorList>
            <person name="Justice N.B."/>
            <person name="Norman A."/>
            <person name="Brown C.T."/>
            <person name="Singh A."/>
            <person name="Thomas B.C."/>
            <person name="Banfield J.F."/>
        </authorList>
    </citation>
    <scope>NUCLEOTIDE SEQUENCE [LARGE SCALE GENOMIC DNA]</scope>
    <source>
        <strain evidence="5">AMDSBA4</strain>
    </source>
</reference>
<proteinExistence type="inferred from homology"/>
<feature type="domain" description="AMP-binding enzyme C-terminal" evidence="4">
    <location>
        <begin position="448"/>
        <end position="524"/>
    </location>
</feature>
<evidence type="ECO:0000259" key="3">
    <source>
        <dbReference type="Pfam" id="PF00501"/>
    </source>
</evidence>
<gene>
    <name evidence="5" type="ORF">C7B46_05105</name>
</gene>
<dbReference type="GO" id="GO:0031956">
    <property type="term" value="F:medium-chain fatty acid-CoA ligase activity"/>
    <property type="evidence" value="ECO:0007669"/>
    <property type="project" value="TreeGrafter"/>
</dbReference>
<comment type="similarity">
    <text evidence="1">Belongs to the ATP-dependent AMP-binding enzyme family.</text>
</comment>
<dbReference type="EMBL" id="PXYW01000008">
    <property type="protein sequence ID" value="PSR34565.1"/>
    <property type="molecule type" value="Genomic_DNA"/>
</dbReference>
<evidence type="ECO:0000259" key="4">
    <source>
        <dbReference type="Pfam" id="PF13193"/>
    </source>
</evidence>
<dbReference type="PANTHER" id="PTHR43201">
    <property type="entry name" value="ACYL-COA SYNTHETASE"/>
    <property type="match status" value="1"/>
</dbReference>
<dbReference type="Proteomes" id="UP000242972">
    <property type="component" value="Unassembled WGS sequence"/>
</dbReference>
<feature type="domain" description="AMP-dependent synthetase/ligase" evidence="3">
    <location>
        <begin position="28"/>
        <end position="397"/>
    </location>
</feature>
<dbReference type="GO" id="GO:0006631">
    <property type="term" value="P:fatty acid metabolic process"/>
    <property type="evidence" value="ECO:0007669"/>
    <property type="project" value="TreeGrafter"/>
</dbReference>
<accession>A0A2T2XJ79</accession>
<keyword evidence="2 5" id="KW-0436">Ligase</keyword>
<dbReference type="SUPFAM" id="SSF56801">
    <property type="entry name" value="Acetyl-CoA synthetase-like"/>
    <property type="match status" value="1"/>
</dbReference>
<name>A0A2T2XJ79_9FIRM</name>
<dbReference type="InterPro" id="IPR025110">
    <property type="entry name" value="AMP-bd_C"/>
</dbReference>
<dbReference type="Pfam" id="PF00501">
    <property type="entry name" value="AMP-binding"/>
    <property type="match status" value="1"/>
</dbReference>
<dbReference type="InterPro" id="IPR045851">
    <property type="entry name" value="AMP-bd_C_sf"/>
</dbReference>
<dbReference type="Gene3D" id="3.30.300.30">
    <property type="match status" value="1"/>
</dbReference>
<dbReference type="AlphaFoldDB" id="A0A2T2XJ79"/>
<evidence type="ECO:0000313" key="6">
    <source>
        <dbReference type="Proteomes" id="UP000242972"/>
    </source>
</evidence>
<dbReference type="Pfam" id="PF13193">
    <property type="entry name" value="AMP-binding_C"/>
    <property type="match status" value="1"/>
</dbReference>